<feature type="transmembrane region" description="Helical" evidence="6">
    <location>
        <begin position="42"/>
        <end position="60"/>
    </location>
</feature>
<feature type="transmembrane region" description="Helical" evidence="6">
    <location>
        <begin position="80"/>
        <end position="104"/>
    </location>
</feature>
<dbReference type="GO" id="GO:0140359">
    <property type="term" value="F:ABC-type transporter activity"/>
    <property type="evidence" value="ECO:0007669"/>
    <property type="project" value="InterPro"/>
</dbReference>
<dbReference type="EMBL" id="JAMRYM010000023">
    <property type="protein sequence ID" value="MCM6762317.1"/>
    <property type="molecule type" value="Genomic_DNA"/>
</dbReference>
<proteinExistence type="predicted"/>
<dbReference type="RefSeq" id="WP_251944821.1">
    <property type="nucleotide sequence ID" value="NZ_JAMRYM010000023.1"/>
</dbReference>
<name>A0A9X2DW67_9MICO</name>
<organism evidence="8 9">
    <name type="scientific">Rathayibacter rubneri</name>
    <dbReference type="NCBI Taxonomy" id="2950106"/>
    <lineage>
        <taxon>Bacteria</taxon>
        <taxon>Bacillati</taxon>
        <taxon>Actinomycetota</taxon>
        <taxon>Actinomycetes</taxon>
        <taxon>Micrococcales</taxon>
        <taxon>Microbacteriaceae</taxon>
        <taxon>Rathayibacter</taxon>
    </lineage>
</organism>
<dbReference type="GO" id="GO:0043190">
    <property type="term" value="C:ATP-binding cassette (ABC) transporter complex"/>
    <property type="evidence" value="ECO:0007669"/>
    <property type="project" value="InterPro"/>
</dbReference>
<keyword evidence="9" id="KW-1185">Reference proteome</keyword>
<evidence type="ECO:0000313" key="9">
    <source>
        <dbReference type="Proteomes" id="UP001155240"/>
    </source>
</evidence>
<keyword evidence="3 6" id="KW-1133">Transmembrane helix</keyword>
<feature type="transmembrane region" description="Helical" evidence="6">
    <location>
        <begin position="254"/>
        <end position="274"/>
    </location>
</feature>
<evidence type="ECO:0000259" key="7">
    <source>
        <dbReference type="PROSITE" id="PS51012"/>
    </source>
</evidence>
<dbReference type="Pfam" id="PF12698">
    <property type="entry name" value="ABC2_membrane_3"/>
    <property type="match status" value="1"/>
</dbReference>
<evidence type="ECO:0000256" key="1">
    <source>
        <dbReference type="ARBA" id="ARBA00004141"/>
    </source>
</evidence>
<comment type="caution">
    <text evidence="8">The sequence shown here is derived from an EMBL/GenBank/DDBJ whole genome shotgun (WGS) entry which is preliminary data.</text>
</comment>
<dbReference type="PANTHER" id="PTHR43027:SF2">
    <property type="entry name" value="TRANSPORT PERMEASE PROTEIN"/>
    <property type="match status" value="1"/>
</dbReference>
<keyword evidence="2 6" id="KW-0812">Transmembrane</keyword>
<evidence type="ECO:0000256" key="4">
    <source>
        <dbReference type="ARBA" id="ARBA00023136"/>
    </source>
</evidence>
<dbReference type="Proteomes" id="UP001155240">
    <property type="component" value="Unassembled WGS sequence"/>
</dbReference>
<dbReference type="PIRSF" id="PIRSF006648">
    <property type="entry name" value="DrrB"/>
    <property type="match status" value="1"/>
</dbReference>
<feature type="transmembrane region" description="Helical" evidence="6">
    <location>
        <begin position="165"/>
        <end position="186"/>
    </location>
</feature>
<comment type="subcellular location">
    <subcellularLocation>
        <location evidence="1">Membrane</location>
        <topology evidence="1">Multi-pass membrane protein</topology>
    </subcellularLocation>
</comment>
<evidence type="ECO:0000256" key="5">
    <source>
        <dbReference type="ARBA" id="ARBA00023251"/>
    </source>
</evidence>
<dbReference type="PANTHER" id="PTHR43027">
    <property type="entry name" value="DOXORUBICIN RESISTANCE ABC TRANSPORTER PERMEASE PROTEIN DRRC-RELATED"/>
    <property type="match status" value="1"/>
</dbReference>
<gene>
    <name evidence="8" type="ORF">NB037_07790</name>
</gene>
<dbReference type="InterPro" id="IPR013525">
    <property type="entry name" value="ABC2_TM"/>
</dbReference>
<sequence length="286" mass="30705">MSTAVQAPPRARLRTGPGRTLRLGAARARYEVRSYFRAPDQVFFTFLFPVLLLTIFSVAFGENAVMQSDPQDPGITMAEYYVPGLAAAGILLSGVQNLGVDIAVERSDGTLKRLAGAPLPVLSYFLGKFGQVLVTSLAQTALLLVVAATVFSVQLPTDSGRWATFAWVYLAGVATSAILGIAVSALPRSGKSATAVIVPPLLVLQFVSGSYLSFTTLPDWLQSIASVFPLKWIAQGMRAVFLPSDFEKLEVDGAWDLGGVAIVLGVWLVLGLIASRLTFRWIRRDA</sequence>
<dbReference type="AlphaFoldDB" id="A0A9X2DW67"/>
<feature type="domain" description="ABC transmembrane type-2" evidence="7">
    <location>
        <begin position="40"/>
        <end position="285"/>
    </location>
</feature>
<dbReference type="InterPro" id="IPR052902">
    <property type="entry name" value="ABC-2_transporter"/>
</dbReference>
<evidence type="ECO:0000256" key="2">
    <source>
        <dbReference type="ARBA" id="ARBA00022692"/>
    </source>
</evidence>
<evidence type="ECO:0000256" key="6">
    <source>
        <dbReference type="SAM" id="Phobius"/>
    </source>
</evidence>
<dbReference type="InterPro" id="IPR000412">
    <property type="entry name" value="ABC_2_transport"/>
</dbReference>
<evidence type="ECO:0000313" key="8">
    <source>
        <dbReference type="EMBL" id="MCM6762317.1"/>
    </source>
</evidence>
<feature type="transmembrane region" description="Helical" evidence="6">
    <location>
        <begin position="193"/>
        <end position="214"/>
    </location>
</feature>
<accession>A0A9X2DW67</accession>
<feature type="transmembrane region" description="Helical" evidence="6">
    <location>
        <begin position="132"/>
        <end position="153"/>
    </location>
</feature>
<reference evidence="8" key="1">
    <citation type="submission" date="2022-06" db="EMBL/GenBank/DDBJ databases">
        <title>Whole genome shotgun sequencing (WGS) of Rathayibacter sp. ZW T2_19, isolated from stored onions (Allium cepa).</title>
        <authorList>
            <person name="Stoll D.A."/>
            <person name="Huch M."/>
        </authorList>
    </citation>
    <scope>NUCLEOTIDE SEQUENCE</scope>
    <source>
        <strain evidence="8">ZW T2_19</strain>
    </source>
</reference>
<dbReference type="PROSITE" id="PS51012">
    <property type="entry name" value="ABC_TM2"/>
    <property type="match status" value="1"/>
</dbReference>
<evidence type="ECO:0000256" key="3">
    <source>
        <dbReference type="ARBA" id="ARBA00022989"/>
    </source>
</evidence>
<dbReference type="GO" id="GO:0046677">
    <property type="term" value="P:response to antibiotic"/>
    <property type="evidence" value="ECO:0007669"/>
    <property type="project" value="UniProtKB-KW"/>
</dbReference>
<dbReference type="InterPro" id="IPR047817">
    <property type="entry name" value="ABC2_TM_bact-type"/>
</dbReference>
<protein>
    <submittedName>
        <fullName evidence="8">ABC transporter permease</fullName>
    </submittedName>
</protein>
<keyword evidence="4 6" id="KW-0472">Membrane</keyword>
<keyword evidence="5" id="KW-0046">Antibiotic resistance</keyword>